<dbReference type="VEuPathDB" id="FungiDB:P168DRAFT_279635"/>
<feature type="coiled-coil region" evidence="6">
    <location>
        <begin position="1130"/>
        <end position="1169"/>
    </location>
</feature>
<dbReference type="EMBL" id="MSFM01000003">
    <property type="protein sequence ID" value="PKY06173.1"/>
    <property type="molecule type" value="Genomic_DNA"/>
</dbReference>
<organism evidence="10 11">
    <name type="scientific">Aspergillus campestris (strain IBT 28561)</name>
    <dbReference type="NCBI Taxonomy" id="1392248"/>
    <lineage>
        <taxon>Eukaryota</taxon>
        <taxon>Fungi</taxon>
        <taxon>Dikarya</taxon>
        <taxon>Ascomycota</taxon>
        <taxon>Pezizomycotina</taxon>
        <taxon>Eurotiomycetes</taxon>
        <taxon>Eurotiomycetidae</taxon>
        <taxon>Eurotiales</taxon>
        <taxon>Aspergillaceae</taxon>
        <taxon>Aspergillus</taxon>
        <taxon>Aspergillus subgen. Circumdati</taxon>
    </lineage>
</organism>
<dbReference type="GO" id="GO:0005524">
    <property type="term" value="F:ATP binding"/>
    <property type="evidence" value="ECO:0007669"/>
    <property type="project" value="UniProtKB-KW"/>
</dbReference>
<dbReference type="Gene3D" id="3.40.50.300">
    <property type="entry name" value="P-loop containing nucleotide triphosphate hydrolases"/>
    <property type="match status" value="2"/>
</dbReference>
<dbReference type="InterPro" id="IPR050534">
    <property type="entry name" value="Coronavir_polyprotein_1ab"/>
</dbReference>
<dbReference type="OrthoDB" id="4510440at2759"/>
<dbReference type="Pfam" id="PF13087">
    <property type="entry name" value="AAA_12"/>
    <property type="match status" value="1"/>
</dbReference>
<dbReference type="Proteomes" id="UP000234254">
    <property type="component" value="Unassembled WGS sequence"/>
</dbReference>
<keyword evidence="11" id="KW-1185">Reference proteome</keyword>
<evidence type="ECO:0000256" key="3">
    <source>
        <dbReference type="ARBA" id="ARBA00022801"/>
    </source>
</evidence>
<proteinExistence type="inferred from homology"/>
<dbReference type="PANTHER" id="PTHR43788:SF8">
    <property type="entry name" value="DNA-BINDING PROTEIN SMUBP-2"/>
    <property type="match status" value="1"/>
</dbReference>
<feature type="region of interest" description="Disordered" evidence="7">
    <location>
        <begin position="974"/>
        <end position="1130"/>
    </location>
</feature>
<accession>A0A2I1D8G7</accession>
<dbReference type="GO" id="GO:0016787">
    <property type="term" value="F:hydrolase activity"/>
    <property type="evidence" value="ECO:0007669"/>
    <property type="project" value="UniProtKB-KW"/>
</dbReference>
<reference evidence="10" key="1">
    <citation type="submission" date="2016-12" db="EMBL/GenBank/DDBJ databases">
        <title>The genomes of Aspergillus section Nigri reveals drivers in fungal speciation.</title>
        <authorList>
            <consortium name="DOE Joint Genome Institute"/>
            <person name="Vesth T.C."/>
            <person name="Nybo J."/>
            <person name="Theobald S."/>
            <person name="Brandl J."/>
            <person name="Frisvad J.C."/>
            <person name="Nielsen K.F."/>
            <person name="Lyhne E.K."/>
            <person name="Kogle M.E."/>
            <person name="Kuo A."/>
            <person name="Riley R."/>
            <person name="Clum A."/>
            <person name="Nolan M."/>
            <person name="Lipzen A."/>
            <person name="Salamov A."/>
            <person name="Henrissat B."/>
            <person name="Wiebenga A."/>
            <person name="De vries R.P."/>
            <person name="Grigoriev I.V."/>
            <person name="Mortensen U.H."/>
            <person name="Andersen M.R."/>
            <person name="Baker S.E."/>
        </authorList>
    </citation>
    <scope>NUCLEOTIDE SEQUENCE</scope>
    <source>
        <strain evidence="10">IBT 28561</strain>
    </source>
</reference>
<dbReference type="RefSeq" id="XP_024694767.1">
    <property type="nucleotide sequence ID" value="XM_024835806.1"/>
</dbReference>
<dbReference type="InterPro" id="IPR041679">
    <property type="entry name" value="DNA2/NAM7-like_C"/>
</dbReference>
<keyword evidence="6" id="KW-0175">Coiled coil</keyword>
<gene>
    <name evidence="10" type="ORF">P168DRAFT_279635</name>
</gene>
<dbReference type="InterPro" id="IPR041677">
    <property type="entry name" value="DNA2/NAM7_AAA_11"/>
</dbReference>
<dbReference type="InterPro" id="IPR047187">
    <property type="entry name" value="SF1_C_Upf1"/>
</dbReference>
<dbReference type="InterPro" id="IPR027417">
    <property type="entry name" value="P-loop_NTPase"/>
</dbReference>
<dbReference type="GeneID" id="36543330"/>
<feature type="region of interest" description="Disordered" evidence="7">
    <location>
        <begin position="541"/>
        <end position="562"/>
    </location>
</feature>
<keyword evidence="4" id="KW-0347">Helicase</keyword>
<name>A0A2I1D8G7_ASPC2</name>
<dbReference type="PANTHER" id="PTHR43788">
    <property type="entry name" value="DNA2/NAM7 HELICASE FAMILY MEMBER"/>
    <property type="match status" value="1"/>
</dbReference>
<dbReference type="GO" id="GO:0043139">
    <property type="term" value="F:5'-3' DNA helicase activity"/>
    <property type="evidence" value="ECO:0007669"/>
    <property type="project" value="TreeGrafter"/>
</dbReference>
<keyword evidence="2" id="KW-0547">Nucleotide-binding</keyword>
<sequence length="1173" mass="132027">MTNNQRVLDKSWFEDPHGSDVPQSLIPYCKTWRQCVITLGGDRVFSTAMVRTLLDSQQPRLVMRFKGPEKRQIIVPFQACRIEAGLEGESAVANDFVGQHRQQYPTVLNPQRPLYYFIIRCHEEPVVVRTQSQQDSDISPDLEALADIQWCSTDVTVWLECHQNDARIVPDILRWVEQLNGLAQQHCDAGKRSQAFWYYREAKADEKSGCRPPMPWLFSGMDRRSYKEWEPQDPFFIDDHDRCCRLIQSSLNEKEVQRQIVTRVFNPSRRHTAWITGGATGCYINIKLRTADGEDEFTVPEIMEGTEVKFQLVTDSSKNYSDGELDSTGRVVDHDPTADLTVLATRGVPLQYQNAEEVGIVTKIQPNTVPIEAQIDALHEASRVKVWGDQDGKERQGFSLKRTLLAHGIELDPHNAGYFILNATQISELSGEEIERRLEYIMSRFPLDEAQERAFRTSTTQIVCGVNLIQGPPGTGKTRTAMVIILVLASLGLKVLLAAGSNKGVDNLAEALVKALEGDSYLQAWCGRACRLRTPAHQLNQLRSNSADESQSRQARRARAAENQTLERVQMHNLVRDYASTNRATNPKCAELLDLIEVDKHRPLSREDFKALRASHEHNVSGVLKSCRVVATTLNNAWQDVLRWSSFGPQFVVSDEAGQCLEGDQCIALTFSSVRGVVLIGDPQQLPPTVISENGTNEGAQYLKRSLMSRLYAAGYPCTMLDRNYRNHSQILEYFNRSVYGSKLLSGQSSDAPERVGRAWDTFTQDRHYFRNSGLVGVRRLFIGVIGNAEKAPNSLSWQNVSQAHVIRHLLRELYRFQTSGGDQIVPDDVMIISPYKDQQKLIGEVLAEHEIAYRDNLTIDAAQGSEAPLVIFSMTKPSADARKVGFIADVNRLNVALSRAQKVLVIIGNLRTWNAQAIKELKANAHRRNRCLIGRLEDVTARRHTLTWADIRTVSETDPPGGRPVQYLSHDRMIRPPHPTLAPSIPVPPWTAPQALPPPRSRAPPPPQSPPPPRSDAPLPRVRLPSADLYGPSAVGPLAARAGPPTEEEDVEMGEAGQSPMPTTSPPHPADSPSMRSLARHSIEHQPRSRSPTPSGQHGFHEYRERPSPYPHDQHDQHPLETVEPSDDVRAARRELAEIDEAIIDLERRRLELRRHQDLQRLRDAERRDKNR</sequence>
<protein>
    <submittedName>
        <fullName evidence="10">P-loop containing nucleoside triphosphate hydrolase protein</fullName>
    </submittedName>
</protein>
<keyword evidence="3 10" id="KW-0378">Hydrolase</keyword>
<evidence type="ECO:0000259" key="9">
    <source>
        <dbReference type="Pfam" id="PF13087"/>
    </source>
</evidence>
<evidence type="ECO:0000256" key="1">
    <source>
        <dbReference type="ARBA" id="ARBA00007913"/>
    </source>
</evidence>
<feature type="domain" description="DNA2/NAM7 helicase-like C-terminal" evidence="9">
    <location>
        <begin position="703"/>
        <end position="910"/>
    </location>
</feature>
<feature type="domain" description="DNA2/NAM7 helicase helicase" evidence="8">
    <location>
        <begin position="447"/>
        <end position="693"/>
    </location>
</feature>
<evidence type="ECO:0000256" key="2">
    <source>
        <dbReference type="ARBA" id="ARBA00022741"/>
    </source>
</evidence>
<evidence type="ECO:0000256" key="5">
    <source>
        <dbReference type="ARBA" id="ARBA00022840"/>
    </source>
</evidence>
<dbReference type="AlphaFoldDB" id="A0A2I1D8G7"/>
<comment type="caution">
    <text evidence="10">The sequence shown here is derived from an EMBL/GenBank/DDBJ whole genome shotgun (WGS) entry which is preliminary data.</text>
</comment>
<evidence type="ECO:0000256" key="7">
    <source>
        <dbReference type="SAM" id="MobiDB-lite"/>
    </source>
</evidence>
<dbReference type="SUPFAM" id="SSF52540">
    <property type="entry name" value="P-loop containing nucleoside triphosphate hydrolases"/>
    <property type="match status" value="1"/>
</dbReference>
<evidence type="ECO:0000313" key="10">
    <source>
        <dbReference type="EMBL" id="PKY06173.1"/>
    </source>
</evidence>
<keyword evidence="5" id="KW-0067">ATP-binding</keyword>
<feature type="compositionally biased region" description="Pro residues" evidence="7">
    <location>
        <begin position="977"/>
        <end position="1016"/>
    </location>
</feature>
<evidence type="ECO:0000259" key="8">
    <source>
        <dbReference type="Pfam" id="PF13086"/>
    </source>
</evidence>
<comment type="similarity">
    <text evidence="1">Belongs to the DNA2/NAM7 helicase family.</text>
</comment>
<dbReference type="CDD" id="cd18808">
    <property type="entry name" value="SF1_C_Upf1"/>
    <property type="match status" value="1"/>
</dbReference>
<dbReference type="Pfam" id="PF13086">
    <property type="entry name" value="AAA_11"/>
    <property type="match status" value="1"/>
</dbReference>
<feature type="compositionally biased region" description="Basic and acidic residues" evidence="7">
    <location>
        <begin position="1100"/>
        <end position="1130"/>
    </location>
</feature>
<evidence type="ECO:0000256" key="4">
    <source>
        <dbReference type="ARBA" id="ARBA00022806"/>
    </source>
</evidence>
<evidence type="ECO:0000313" key="11">
    <source>
        <dbReference type="Proteomes" id="UP000234254"/>
    </source>
</evidence>
<evidence type="ECO:0000256" key="6">
    <source>
        <dbReference type="SAM" id="Coils"/>
    </source>
</evidence>